<name>A0A0I9N9D0_BRUMA</name>
<dbReference type="EMBL" id="LN857024">
    <property type="protein sequence ID" value="CTP81765.1"/>
    <property type="molecule type" value="Genomic_DNA"/>
</dbReference>
<reference evidence="1" key="2">
    <citation type="submission" date="2012-12" db="EMBL/GenBank/DDBJ databases">
        <authorList>
            <person name="Gao Y.W."/>
            <person name="Fan S.T."/>
            <person name="Sun H.T."/>
            <person name="Wang Z."/>
            <person name="Gao X.L."/>
            <person name="Li Y.G."/>
            <person name="Wang T.C."/>
            <person name="Zhang K."/>
            <person name="Xu W.W."/>
            <person name="Yu Z.J."/>
            <person name="Xia X.Z."/>
        </authorList>
    </citation>
    <scope>NUCLEOTIDE SEQUENCE</scope>
    <source>
        <strain evidence="1">FR3</strain>
    </source>
</reference>
<reference evidence="1" key="1">
    <citation type="journal article" date="2007" name="Science">
        <title>Draft genome of the filarial nematode parasite Brugia malayi.</title>
        <authorList>
            <person name="Ghedin E."/>
            <person name="Wang S."/>
            <person name="Spiro D."/>
            <person name="Caler E."/>
            <person name="Zhao Q."/>
            <person name="Crabtree J."/>
            <person name="Allen J.E."/>
            <person name="Delcher A.L."/>
            <person name="Guiliano D.B."/>
            <person name="Miranda-Saavedra D."/>
            <person name="Angiuoli S.V."/>
            <person name="Creasy T."/>
            <person name="Amedeo P."/>
            <person name="Haas B."/>
            <person name="El-Sayed N.M."/>
            <person name="Wortman J.R."/>
            <person name="Feldblyum T."/>
            <person name="Tallon L."/>
            <person name="Schatz M."/>
            <person name="Shumway M."/>
            <person name="Koo H."/>
            <person name="Salzberg S.L."/>
            <person name="Schobel S."/>
            <person name="Pertea M."/>
            <person name="Pop M."/>
            <person name="White O."/>
            <person name="Barton G.J."/>
            <person name="Carlow C.K."/>
            <person name="Crawford M.J."/>
            <person name="Daub J."/>
            <person name="Dimmic M.W."/>
            <person name="Estes C.F."/>
            <person name="Foster J.M."/>
            <person name="Ganatra M."/>
            <person name="Gregory W.F."/>
            <person name="Johnson N.M."/>
            <person name="Jin J."/>
            <person name="Komuniecki R."/>
            <person name="Korf I."/>
            <person name="Kumar S."/>
            <person name="Laney S."/>
            <person name="Li B.W."/>
            <person name="Li W."/>
            <person name="Lindblom T.H."/>
            <person name="Lustigman S."/>
            <person name="Ma D."/>
            <person name="Maina C.V."/>
            <person name="Martin D.M."/>
            <person name="McCarter J.P."/>
            <person name="McReynolds L."/>
            <person name="Mitreva M."/>
            <person name="Nutman T.B."/>
            <person name="Parkinson J."/>
            <person name="Peregrin-Alvarez J.M."/>
            <person name="Poole C."/>
            <person name="Ren Q."/>
            <person name="Saunders L."/>
            <person name="Sluder A.E."/>
            <person name="Smith K."/>
            <person name="Stanke M."/>
            <person name="Unnasch T.R."/>
            <person name="Ware J."/>
            <person name="Wei A.D."/>
            <person name="Weil G."/>
            <person name="Williams D.J."/>
            <person name="Zhang Y."/>
            <person name="Williams S.A."/>
            <person name="Fraser-Liggett C."/>
            <person name="Slatko B."/>
            <person name="Blaxter M.L."/>
            <person name="Scott A.L."/>
        </authorList>
    </citation>
    <scope>NUCLEOTIDE SEQUENCE</scope>
    <source>
        <strain evidence="1">FR3</strain>
    </source>
</reference>
<accession>A0A0I9N9D0</accession>
<dbReference type="AlphaFoldDB" id="A0A0I9N9D0"/>
<proteinExistence type="predicted"/>
<evidence type="ECO:0000313" key="1">
    <source>
        <dbReference type="EMBL" id="CTP81765.1"/>
    </source>
</evidence>
<sequence length="40" mass="4700">MMKRTTRTMDVPKLRKNLKGRGRIAETMCCGLPLARDMYR</sequence>
<protein>
    <submittedName>
        <fullName evidence="1">Bm3064</fullName>
    </submittedName>
</protein>
<gene>
    <name evidence="1" type="ORF">Bm3064</name>
    <name evidence="1" type="ORF">BM_Bm3064</name>
</gene>
<organism evidence="1">
    <name type="scientific">Brugia malayi</name>
    <name type="common">Filarial nematode worm</name>
    <dbReference type="NCBI Taxonomy" id="6279"/>
    <lineage>
        <taxon>Eukaryota</taxon>
        <taxon>Metazoa</taxon>
        <taxon>Ecdysozoa</taxon>
        <taxon>Nematoda</taxon>
        <taxon>Chromadorea</taxon>
        <taxon>Rhabditida</taxon>
        <taxon>Spirurina</taxon>
        <taxon>Spiruromorpha</taxon>
        <taxon>Filarioidea</taxon>
        <taxon>Onchocercidae</taxon>
        <taxon>Brugia</taxon>
    </lineage>
</organism>